<keyword evidence="2" id="KW-0472">Membrane</keyword>
<protein>
    <submittedName>
        <fullName evidence="3">(diamondback moth) hypothetical protein</fullName>
    </submittedName>
</protein>
<keyword evidence="2" id="KW-1133">Transmembrane helix</keyword>
<dbReference type="AlphaFoldDB" id="A0A8S4G8B1"/>
<reference evidence="3" key="1">
    <citation type="submission" date="2020-11" db="EMBL/GenBank/DDBJ databases">
        <authorList>
            <person name="Whiteford S."/>
        </authorList>
    </citation>
    <scope>NUCLEOTIDE SEQUENCE</scope>
</reference>
<accession>A0A8S4G8B1</accession>
<keyword evidence="2" id="KW-0812">Transmembrane</keyword>
<organism evidence="3 4">
    <name type="scientific">Plutella xylostella</name>
    <name type="common">Diamondback moth</name>
    <name type="synonym">Plutella maculipennis</name>
    <dbReference type="NCBI Taxonomy" id="51655"/>
    <lineage>
        <taxon>Eukaryota</taxon>
        <taxon>Metazoa</taxon>
        <taxon>Ecdysozoa</taxon>
        <taxon>Arthropoda</taxon>
        <taxon>Hexapoda</taxon>
        <taxon>Insecta</taxon>
        <taxon>Pterygota</taxon>
        <taxon>Neoptera</taxon>
        <taxon>Endopterygota</taxon>
        <taxon>Lepidoptera</taxon>
        <taxon>Glossata</taxon>
        <taxon>Ditrysia</taxon>
        <taxon>Yponomeutoidea</taxon>
        <taxon>Plutellidae</taxon>
        <taxon>Plutella</taxon>
    </lineage>
</organism>
<evidence type="ECO:0000313" key="3">
    <source>
        <dbReference type="EMBL" id="CAG9137323.1"/>
    </source>
</evidence>
<dbReference type="Proteomes" id="UP000653454">
    <property type="component" value="Unassembled WGS sequence"/>
</dbReference>
<evidence type="ECO:0000256" key="1">
    <source>
        <dbReference type="SAM" id="MobiDB-lite"/>
    </source>
</evidence>
<dbReference type="EMBL" id="CAJHNJ030000207">
    <property type="protein sequence ID" value="CAG9137323.1"/>
    <property type="molecule type" value="Genomic_DNA"/>
</dbReference>
<evidence type="ECO:0000313" key="4">
    <source>
        <dbReference type="Proteomes" id="UP000653454"/>
    </source>
</evidence>
<name>A0A8S4G8B1_PLUXY</name>
<sequence length="163" mass="18438">MNMGLSFDRLPTFNKSINKIVNFRHGKKSLTAQLLNADPGVEEIDKRLASQKIYETSLPASVSSHDLHQNVIIYTMMGTLITIITVWTINKRCPIRCKRTEPEMTRNNAADYNQGDLELQPAPPRPRPRRVPLRAAAAAACKQPEPRHPAVYDNVVFDFDDLL</sequence>
<evidence type="ECO:0000256" key="2">
    <source>
        <dbReference type="SAM" id="Phobius"/>
    </source>
</evidence>
<keyword evidence="4" id="KW-1185">Reference proteome</keyword>
<feature type="region of interest" description="Disordered" evidence="1">
    <location>
        <begin position="106"/>
        <end position="129"/>
    </location>
</feature>
<gene>
    <name evidence="3" type="ORF">PLXY2_LOCUS15581</name>
</gene>
<comment type="caution">
    <text evidence="3">The sequence shown here is derived from an EMBL/GenBank/DDBJ whole genome shotgun (WGS) entry which is preliminary data.</text>
</comment>
<feature type="transmembrane region" description="Helical" evidence="2">
    <location>
        <begin position="71"/>
        <end position="89"/>
    </location>
</feature>
<proteinExistence type="predicted"/>